<dbReference type="InterPro" id="IPR004838">
    <property type="entry name" value="NHTrfase_class1_PyrdxlP-BS"/>
</dbReference>
<evidence type="ECO:0000256" key="3">
    <source>
        <dbReference type="ARBA" id="ARBA00007970"/>
    </source>
</evidence>
<evidence type="ECO:0000256" key="10">
    <source>
        <dbReference type="ARBA" id="ARBA00047771"/>
    </source>
</evidence>
<dbReference type="PANTHER" id="PTHR43643">
    <property type="entry name" value="HISTIDINOL-PHOSPHATE AMINOTRANSFERASE 2"/>
    <property type="match status" value="1"/>
</dbReference>
<dbReference type="Gene3D" id="3.90.1150.10">
    <property type="entry name" value="Aspartate Aminotransferase, domain 1"/>
    <property type="match status" value="1"/>
</dbReference>
<sequence length="278" mass="30764">MVGAGANQLLEDVLKIYALNQGIIVLSVTFPESVACITTLGGYAKTIPLKTDFTLDLKALLTGLEPDIALIHICNPNNPTGIWHSPRELISLADDLTVPLVVSEASADFIGNTILNHAIHKNIILVRSFSKAYGLAGLRMGYIVASEERINYMKRRLGSYRANSFGIAGAIAALQDSEHLNSSVNYLLQEKLYLMDSLKALGFEVIPSHSQTFIAKIPKYFSDATTFCQTIAKYNMAVVNCSLYEGLEQYIRIAPQKHHINKQFILTLTKIIRDLYDN</sequence>
<dbReference type="InterPro" id="IPR015424">
    <property type="entry name" value="PyrdxlP-dep_Trfase"/>
</dbReference>
<evidence type="ECO:0000313" key="13">
    <source>
        <dbReference type="EMBL" id="KIJ88365.1"/>
    </source>
</evidence>
<evidence type="ECO:0000256" key="11">
    <source>
        <dbReference type="RuleBase" id="RU000481"/>
    </source>
</evidence>
<gene>
    <name evidence="13" type="ORF">SB78_05980</name>
</gene>
<evidence type="ECO:0000256" key="7">
    <source>
        <dbReference type="ARBA" id="ARBA00022898"/>
    </source>
</evidence>
<evidence type="ECO:0000313" key="14">
    <source>
        <dbReference type="Proteomes" id="UP000031952"/>
    </source>
</evidence>
<dbReference type="AlphaFoldDB" id="A0A0C2RC24"/>
<dbReference type="GO" id="GO:0030170">
    <property type="term" value="F:pyridoxal phosphate binding"/>
    <property type="evidence" value="ECO:0007669"/>
    <property type="project" value="InterPro"/>
</dbReference>
<accession>A0A0C2RC24</accession>
<dbReference type="InterPro" id="IPR004839">
    <property type="entry name" value="Aminotransferase_I/II_large"/>
</dbReference>
<keyword evidence="5" id="KW-0028">Amino-acid biosynthesis</keyword>
<comment type="pathway">
    <text evidence="2">Amino-acid biosynthesis; L-histidine biosynthesis; L-histidine from 5-phospho-alpha-D-ribose 1-diphosphate: step 7/9.</text>
</comment>
<evidence type="ECO:0000259" key="12">
    <source>
        <dbReference type="Pfam" id="PF00155"/>
    </source>
</evidence>
<reference evidence="13 14" key="1">
    <citation type="submission" date="2014-12" db="EMBL/GenBank/DDBJ databases">
        <title>Whole genome sequence of Candidatus Rickettsia asemboensis strain NMRCii isolated from cat fleas in west Kenya.</title>
        <authorList>
            <person name="Jima D."/>
            <person name="Luce-Fedrow A."/>
            <person name="Yang Y."/>
            <person name="Maina A.N."/>
            <person name="Snesrud E.C."/>
            <person name="Jarman R.G."/>
            <person name="Richards A.L."/>
            <person name="Hang J."/>
        </authorList>
    </citation>
    <scope>NUCLEOTIDE SEQUENCE [LARGE SCALE GENOMIC DNA]</scope>
    <source>
        <strain evidence="13 14">NMRCii</strain>
    </source>
</reference>
<evidence type="ECO:0000256" key="8">
    <source>
        <dbReference type="ARBA" id="ARBA00023102"/>
    </source>
</evidence>
<comment type="function">
    <text evidence="1">Catalyzes the reversible conversion of aspartate and 2-oxoglutarate to glutamate and oxaloacetate. Can also transaminate prephenate in the presence of glutamate.</text>
</comment>
<comment type="caution">
    <text evidence="13">The sequence shown here is derived from an EMBL/GenBank/DDBJ whole genome shotgun (WGS) entry which is preliminary data.</text>
</comment>
<dbReference type="InterPro" id="IPR050106">
    <property type="entry name" value="HistidinolP_aminotransfase"/>
</dbReference>
<dbReference type="PROSITE" id="PS00105">
    <property type="entry name" value="AA_TRANSFER_CLASS_1"/>
    <property type="match status" value="1"/>
</dbReference>
<dbReference type="SUPFAM" id="SSF53383">
    <property type="entry name" value="PLP-dependent transferases"/>
    <property type="match status" value="1"/>
</dbReference>
<evidence type="ECO:0000256" key="6">
    <source>
        <dbReference type="ARBA" id="ARBA00022679"/>
    </source>
</evidence>
<protein>
    <recommendedName>
        <fullName evidence="11">Aminotransferase</fullName>
        <ecNumber evidence="11">2.6.1.-</ecNumber>
    </recommendedName>
</protein>
<keyword evidence="4 11" id="KW-0032">Aminotransferase</keyword>
<proteinExistence type="inferred from homology"/>
<keyword evidence="7" id="KW-0663">Pyridoxal phosphate</keyword>
<dbReference type="GO" id="GO:0004400">
    <property type="term" value="F:histidinol-phosphate transaminase activity"/>
    <property type="evidence" value="ECO:0007669"/>
    <property type="project" value="UniProtKB-EC"/>
</dbReference>
<feature type="domain" description="Aminotransferase class I/classII large" evidence="12">
    <location>
        <begin position="2"/>
        <end position="255"/>
    </location>
</feature>
<evidence type="ECO:0000256" key="5">
    <source>
        <dbReference type="ARBA" id="ARBA00022605"/>
    </source>
</evidence>
<evidence type="ECO:0000256" key="2">
    <source>
        <dbReference type="ARBA" id="ARBA00005011"/>
    </source>
</evidence>
<evidence type="ECO:0000256" key="4">
    <source>
        <dbReference type="ARBA" id="ARBA00022576"/>
    </source>
</evidence>
<dbReference type="RefSeq" id="WP_041079368.1">
    <property type="nucleotide sequence ID" value="NZ_JWSW01000074.1"/>
</dbReference>
<keyword evidence="6 11" id="KW-0808">Transferase</keyword>
<organism evidence="13 14">
    <name type="scientific">Rickettsia asembonensis</name>
    <dbReference type="NCBI Taxonomy" id="1068590"/>
    <lineage>
        <taxon>Bacteria</taxon>
        <taxon>Pseudomonadati</taxon>
        <taxon>Pseudomonadota</taxon>
        <taxon>Alphaproteobacteria</taxon>
        <taxon>Rickettsiales</taxon>
        <taxon>Rickettsiaceae</taxon>
        <taxon>Rickettsieae</taxon>
        <taxon>Rickettsia</taxon>
        <taxon>spotted fever group</taxon>
    </lineage>
</organism>
<dbReference type="CDD" id="cd00609">
    <property type="entry name" value="AAT_like"/>
    <property type="match status" value="1"/>
</dbReference>
<comment type="similarity">
    <text evidence="11">Belongs to the class-I pyridoxal-phosphate-dependent aminotransferase family.</text>
</comment>
<dbReference type="Gene3D" id="3.40.640.10">
    <property type="entry name" value="Type I PLP-dependent aspartate aminotransferase-like (Major domain)"/>
    <property type="match status" value="1"/>
</dbReference>
<dbReference type="EMBL" id="JWSW01000074">
    <property type="protein sequence ID" value="KIJ88365.1"/>
    <property type="molecule type" value="Genomic_DNA"/>
</dbReference>
<dbReference type="EC" id="2.6.1.-" evidence="11"/>
<comment type="similarity">
    <text evidence="3">Belongs to the class-II pyridoxal-phosphate-dependent aminotransferase family. Histidinol-phosphate aminotransferase subfamily.</text>
</comment>
<dbReference type="GO" id="GO:0000105">
    <property type="term" value="P:L-histidine biosynthetic process"/>
    <property type="evidence" value="ECO:0007669"/>
    <property type="project" value="UniProtKB-KW"/>
</dbReference>
<dbReference type="PANTHER" id="PTHR43643:SF6">
    <property type="entry name" value="HISTIDINOL-PHOSPHATE AMINOTRANSFERASE"/>
    <property type="match status" value="1"/>
</dbReference>
<dbReference type="InterPro" id="IPR015421">
    <property type="entry name" value="PyrdxlP-dep_Trfase_major"/>
</dbReference>
<evidence type="ECO:0000256" key="1">
    <source>
        <dbReference type="ARBA" id="ARBA00002385"/>
    </source>
</evidence>
<name>A0A0C2RC24_9RICK</name>
<dbReference type="Pfam" id="PF00155">
    <property type="entry name" value="Aminotran_1_2"/>
    <property type="match status" value="1"/>
</dbReference>
<dbReference type="Proteomes" id="UP000031952">
    <property type="component" value="Unassembled WGS sequence"/>
</dbReference>
<keyword evidence="8" id="KW-0368">Histidine biosynthesis</keyword>
<comment type="catalytic activity">
    <reaction evidence="10">
        <text>L-arogenate + 2-oxoglutarate = prephenate + L-glutamate</text>
        <dbReference type="Rhea" id="RHEA:22880"/>
        <dbReference type="ChEBI" id="CHEBI:16810"/>
        <dbReference type="ChEBI" id="CHEBI:29934"/>
        <dbReference type="ChEBI" id="CHEBI:29985"/>
        <dbReference type="ChEBI" id="CHEBI:58180"/>
        <dbReference type="EC" id="2.6.1.79"/>
    </reaction>
</comment>
<dbReference type="InterPro" id="IPR015422">
    <property type="entry name" value="PyrdxlP-dep_Trfase_small"/>
</dbReference>
<dbReference type="GO" id="GO:0033854">
    <property type="term" value="F:glutamate-prephenate aminotransferase activity"/>
    <property type="evidence" value="ECO:0007669"/>
    <property type="project" value="UniProtKB-EC"/>
</dbReference>
<comment type="cofactor">
    <cofactor evidence="11">
        <name>pyridoxal 5'-phosphate</name>
        <dbReference type="ChEBI" id="CHEBI:597326"/>
    </cofactor>
</comment>
<evidence type="ECO:0000256" key="9">
    <source>
        <dbReference type="ARBA" id="ARBA00047481"/>
    </source>
</evidence>
<keyword evidence="14" id="KW-1185">Reference proteome</keyword>
<comment type="catalytic activity">
    <reaction evidence="9">
        <text>L-histidinol phosphate + 2-oxoglutarate = 3-(imidazol-4-yl)-2-oxopropyl phosphate + L-glutamate</text>
        <dbReference type="Rhea" id="RHEA:23744"/>
        <dbReference type="ChEBI" id="CHEBI:16810"/>
        <dbReference type="ChEBI" id="CHEBI:29985"/>
        <dbReference type="ChEBI" id="CHEBI:57766"/>
        <dbReference type="ChEBI" id="CHEBI:57980"/>
        <dbReference type="EC" id="2.6.1.9"/>
    </reaction>
</comment>